<evidence type="ECO:0000256" key="1">
    <source>
        <dbReference type="ARBA" id="ARBA00004173"/>
    </source>
</evidence>
<dbReference type="OrthoDB" id="2018133at2759"/>
<evidence type="ECO:0000256" key="5">
    <source>
        <dbReference type="ARBA" id="ARBA00023128"/>
    </source>
</evidence>
<keyword evidence="4" id="KW-0443">Lipid metabolism</keyword>
<sequence>MAYARVVVICPARNKSTCLASCLRHRVCSYPASDVNRPAVRSIVSFCHHVINASPKYNGNALAPKEQSVNMETRPFLMMLTLVLHTKCALGDVLPVHSDVRKCDDPSLPEHFAYARVVDVHPVRSKSSCLASCFRHSLCSHAAYTATSDVSRASCVLFGGQMMRTRRTTGQLGGDSCRFLIMKSCNNGGSFDRGFCSCPETATGQRCEIENSADCLNRWKEMYATNTAGVLVSGEKSILRNISSTLVGSYAKVSIEQGGTYLLLQGKGIYTFGSSTFSLQLSSTFTKQAWNQFEELPSRQFRYVSENGRVQTLNEGNGSVTVQQTATTWYARVPHVRRVIYTFDSSGKPVGTPIADLFKAVKDGKEIIGYSGLRFNVTSQQAVANQFEHDVGSSAIVYGESFQVDSCWTKATQDRTGKENSVGYLIGAILSGHRTRIVVDDLALNVEQVFVVDDTVFFDAGSFMQPADSSTLDSSATSARLVVASDGRVVSCSRRLLPTWDMRKSSYNASFLSWFVHTRQWSRVFTVTTQGEILNGSENALFDAVSRGASLQIGLTLENSSSYRYLLLTIHSLQLTYNGHVVAEALGLSRLLEVPDVDCVSLAVLVTSQGEVHGTDSFRSQRADHTQETGKEYHEKVFSTCTSVMNLIQDLPVPVIAQVKGLATAAGCQLVATCDIAVASEESRFATPGIHVGVFCTTPGVAVGRVLPRKVALEMMFTGQPISAKDALLHGLISKVVAEEKVEEETLKIANHICQFSKEVITHGKAAFYAQMSLEKRAAYRFAERAMVDNLQLPDAQEGIRAFIEKRPPQWKY</sequence>
<accession>A0A2T7PEZ9</accession>
<dbReference type="PANTHER" id="PTHR43602:SF1">
    <property type="entry name" value="ENOYL-COA HYDRATASE DOMAIN-CONTAINING PROTEIN 3, MITOCHONDRIAL"/>
    <property type="match status" value="1"/>
</dbReference>
<reference evidence="9 10" key="1">
    <citation type="submission" date="2018-04" db="EMBL/GenBank/DDBJ databases">
        <title>The genome of golden apple snail Pomacea canaliculata provides insight into stress tolerance and invasive adaptation.</title>
        <authorList>
            <person name="Liu C."/>
            <person name="Liu B."/>
            <person name="Ren Y."/>
            <person name="Zhang Y."/>
            <person name="Wang H."/>
            <person name="Li S."/>
            <person name="Jiang F."/>
            <person name="Yin L."/>
            <person name="Zhang G."/>
            <person name="Qian W."/>
            <person name="Fan W."/>
        </authorList>
    </citation>
    <scope>NUCLEOTIDE SEQUENCE [LARGE SCALE GENOMIC DNA]</scope>
    <source>
        <strain evidence="9">SZHN2017</strain>
        <tissue evidence="9">Muscle</tissue>
    </source>
</reference>
<evidence type="ECO:0000256" key="6">
    <source>
        <dbReference type="ARBA" id="ARBA00037410"/>
    </source>
</evidence>
<evidence type="ECO:0000256" key="4">
    <source>
        <dbReference type="ARBA" id="ARBA00023098"/>
    </source>
</evidence>
<dbReference type="Proteomes" id="UP000245119">
    <property type="component" value="Linkage Group LG4"/>
</dbReference>
<dbReference type="InterPro" id="IPR029045">
    <property type="entry name" value="ClpP/crotonase-like_dom_sf"/>
</dbReference>
<dbReference type="STRING" id="400727.A0A2T7PEZ9"/>
<feature type="domain" description="EGF-like" evidence="8">
    <location>
        <begin position="196"/>
        <end position="207"/>
    </location>
</feature>
<keyword evidence="10" id="KW-1185">Reference proteome</keyword>
<keyword evidence="5" id="KW-0496">Mitochondrion</keyword>
<dbReference type="GO" id="GO:0006631">
    <property type="term" value="P:fatty acid metabolic process"/>
    <property type="evidence" value="ECO:0007669"/>
    <property type="project" value="UniProtKB-KW"/>
</dbReference>
<dbReference type="InterPro" id="IPR052377">
    <property type="entry name" value="Mitochondrial_ECH-domain"/>
</dbReference>
<dbReference type="EMBL" id="PZQS01000004">
    <property type="protein sequence ID" value="PVD31970.1"/>
    <property type="molecule type" value="Genomic_DNA"/>
</dbReference>
<dbReference type="SUPFAM" id="SSF52096">
    <property type="entry name" value="ClpP/crotonase"/>
    <property type="match status" value="1"/>
</dbReference>
<dbReference type="Gene3D" id="3.90.226.10">
    <property type="entry name" value="2-enoyl-CoA Hydratase, Chain A, domain 1"/>
    <property type="match status" value="1"/>
</dbReference>
<dbReference type="CDD" id="cd06558">
    <property type="entry name" value="crotonase-like"/>
    <property type="match status" value="1"/>
</dbReference>
<keyword evidence="2" id="KW-0276">Fatty acid metabolism</keyword>
<evidence type="ECO:0000256" key="7">
    <source>
        <dbReference type="ARBA" id="ARBA00040545"/>
    </source>
</evidence>
<dbReference type="InterPro" id="IPR001753">
    <property type="entry name" value="Enoyl-CoA_hydra/iso"/>
</dbReference>
<evidence type="ECO:0000256" key="3">
    <source>
        <dbReference type="ARBA" id="ARBA00022946"/>
    </source>
</evidence>
<dbReference type="InterPro" id="IPR014748">
    <property type="entry name" value="Enoyl-CoA_hydra_C"/>
</dbReference>
<evidence type="ECO:0000259" key="8">
    <source>
        <dbReference type="PROSITE" id="PS00022"/>
    </source>
</evidence>
<proteinExistence type="predicted"/>
<dbReference type="InterPro" id="IPR000742">
    <property type="entry name" value="EGF"/>
</dbReference>
<comment type="subcellular location">
    <subcellularLocation>
        <location evidence="1">Mitochondrion</location>
    </subcellularLocation>
</comment>
<name>A0A2T7PEZ9_POMCA</name>
<evidence type="ECO:0000313" key="9">
    <source>
        <dbReference type="EMBL" id="PVD31970.1"/>
    </source>
</evidence>
<organism evidence="9 10">
    <name type="scientific">Pomacea canaliculata</name>
    <name type="common">Golden apple snail</name>
    <dbReference type="NCBI Taxonomy" id="400727"/>
    <lineage>
        <taxon>Eukaryota</taxon>
        <taxon>Metazoa</taxon>
        <taxon>Spiralia</taxon>
        <taxon>Lophotrochozoa</taxon>
        <taxon>Mollusca</taxon>
        <taxon>Gastropoda</taxon>
        <taxon>Caenogastropoda</taxon>
        <taxon>Architaenioglossa</taxon>
        <taxon>Ampullarioidea</taxon>
        <taxon>Ampullariidae</taxon>
        <taxon>Pomacea</taxon>
    </lineage>
</organism>
<dbReference type="Pfam" id="PF00378">
    <property type="entry name" value="ECH_1"/>
    <property type="match status" value="1"/>
</dbReference>
<dbReference type="GO" id="GO:0005739">
    <property type="term" value="C:mitochondrion"/>
    <property type="evidence" value="ECO:0007669"/>
    <property type="project" value="UniProtKB-SubCell"/>
</dbReference>
<protein>
    <recommendedName>
        <fullName evidence="7">Enoyl-CoA hydratase domain-containing protein 3, mitochondrial</fullName>
    </recommendedName>
</protein>
<evidence type="ECO:0000256" key="2">
    <source>
        <dbReference type="ARBA" id="ARBA00022832"/>
    </source>
</evidence>
<comment type="function">
    <text evidence="6">May play a role in fatty acid biosynthesis and insulin sensitivity.</text>
</comment>
<evidence type="ECO:0000313" key="10">
    <source>
        <dbReference type="Proteomes" id="UP000245119"/>
    </source>
</evidence>
<dbReference type="PANTHER" id="PTHR43602">
    <property type="match status" value="1"/>
</dbReference>
<gene>
    <name evidence="9" type="ORF">C0Q70_07396</name>
</gene>
<dbReference type="AlphaFoldDB" id="A0A2T7PEZ9"/>
<dbReference type="PROSITE" id="PS00022">
    <property type="entry name" value="EGF_1"/>
    <property type="match status" value="1"/>
</dbReference>
<dbReference type="Gene3D" id="1.10.12.10">
    <property type="entry name" value="Lyase 2-enoyl-coa Hydratase, Chain A, domain 2"/>
    <property type="match status" value="1"/>
</dbReference>
<keyword evidence="3" id="KW-0809">Transit peptide</keyword>
<comment type="caution">
    <text evidence="9">The sequence shown here is derived from an EMBL/GenBank/DDBJ whole genome shotgun (WGS) entry which is preliminary data.</text>
</comment>
<dbReference type="GO" id="GO:0016836">
    <property type="term" value="F:hydro-lyase activity"/>
    <property type="evidence" value="ECO:0007669"/>
    <property type="project" value="TreeGrafter"/>
</dbReference>